<dbReference type="Pfam" id="PF13728">
    <property type="entry name" value="TraF"/>
    <property type="match status" value="1"/>
</dbReference>
<accession>A0A098GCM2</accession>
<dbReference type="AlphaFoldDB" id="A0A098GCM2"/>
<reference evidence="3" key="1">
    <citation type="submission" date="2014-09" db="EMBL/GenBank/DDBJ databases">
        <authorList>
            <person name="Gomez-Valero L."/>
        </authorList>
    </citation>
    <scope>NUCLEOTIDE SEQUENCE [LARGE SCALE GENOMIC DNA]</scope>
    <source>
        <strain evidence="3">ATCC700992</strain>
        <plasmid evidence="3">LLAP10_pA</plasmid>
    </source>
</reference>
<dbReference type="NCBIfam" id="TIGR02739">
    <property type="entry name" value="TraF"/>
    <property type="match status" value="1"/>
</dbReference>
<protein>
    <submittedName>
        <fullName evidence="2">Pilus assembly protein TraF</fullName>
    </submittedName>
</protein>
<dbReference type="InterPro" id="IPR039555">
    <property type="entry name" value="TraF/TrbB"/>
</dbReference>
<keyword evidence="1" id="KW-0732">Signal</keyword>
<name>A0A098GCM2_9GAMM</name>
<organism evidence="2 3">
    <name type="scientific">Legionella fallonii LLAP-10</name>
    <dbReference type="NCBI Taxonomy" id="1212491"/>
    <lineage>
        <taxon>Bacteria</taxon>
        <taxon>Pseudomonadati</taxon>
        <taxon>Pseudomonadota</taxon>
        <taxon>Gammaproteobacteria</taxon>
        <taxon>Legionellales</taxon>
        <taxon>Legionellaceae</taxon>
        <taxon>Legionella</taxon>
    </lineage>
</organism>
<keyword evidence="2" id="KW-0614">Plasmid</keyword>
<dbReference type="EMBL" id="LN614828">
    <property type="protein sequence ID" value="CEG59226.1"/>
    <property type="molecule type" value="Genomic_DNA"/>
</dbReference>
<dbReference type="InterPro" id="IPR014110">
    <property type="entry name" value="TraF"/>
</dbReference>
<evidence type="ECO:0000313" key="3">
    <source>
        <dbReference type="Proteomes" id="UP000032430"/>
    </source>
</evidence>
<dbReference type="Proteomes" id="UP000032430">
    <property type="component" value="Plasmid II"/>
</dbReference>
<proteinExistence type="predicted"/>
<keyword evidence="3" id="KW-1185">Reference proteome</keyword>
<gene>
    <name evidence="2" type="primary">traF</name>
    <name evidence="2" type="ORF">LFA_pA0121</name>
</gene>
<dbReference type="KEGG" id="lfa:LFA_pA0121"/>
<evidence type="ECO:0000256" key="1">
    <source>
        <dbReference type="SAM" id="SignalP"/>
    </source>
</evidence>
<geneLocation type="plasmid" evidence="3">
    <name>LLAP10_pA</name>
</geneLocation>
<feature type="signal peptide" evidence="1">
    <location>
        <begin position="1"/>
        <end position="19"/>
    </location>
</feature>
<feature type="chain" id="PRO_5001935571" evidence="1">
    <location>
        <begin position="20"/>
        <end position="261"/>
    </location>
</feature>
<dbReference type="RefSeq" id="WP_045097822.1">
    <property type="nucleotide sequence ID" value="NZ_LN614828.1"/>
</dbReference>
<dbReference type="OrthoDB" id="5651797at2"/>
<sequence>MVKWFLVVLMLLLNTLVFASHSYLNEHEAGWYWHKDPKEPVKKRTKKQQSVAPPINGVADPDRTWKLIGKRVQQARAKAILNPTPQNIAQARRMQRLVVAQANLFSEKWMLDLLLNPDQDESLVNPSNGAARDLYNNQSNLEKEKAITLIRQSSGLIYFYQAGEPYSERMAQVIRDFSMSYQLPLTPVAMTQSVSPVLPNSRMDSGEASQMGVKHIPAVFALNPISHKPMPIAYGLISHSELKEHILMAIKTFQFGDYNAR</sequence>
<evidence type="ECO:0000313" key="2">
    <source>
        <dbReference type="EMBL" id="CEG59226.1"/>
    </source>
</evidence>
<dbReference type="HOGENOM" id="CLU_068456_2_1_6"/>